<name>A0A7J6SUV5_PEROL</name>
<dbReference type="AlphaFoldDB" id="A0A7J6SUV5"/>
<dbReference type="EMBL" id="JABANO010015764">
    <property type="protein sequence ID" value="KAF4736332.1"/>
    <property type="molecule type" value="Genomic_DNA"/>
</dbReference>
<feature type="coiled-coil region" evidence="1">
    <location>
        <begin position="132"/>
        <end position="166"/>
    </location>
</feature>
<organism evidence="2 3">
    <name type="scientific">Perkinsus olseni</name>
    <name type="common">Perkinsus atlanticus</name>
    <dbReference type="NCBI Taxonomy" id="32597"/>
    <lineage>
        <taxon>Eukaryota</taxon>
        <taxon>Sar</taxon>
        <taxon>Alveolata</taxon>
        <taxon>Perkinsozoa</taxon>
        <taxon>Perkinsea</taxon>
        <taxon>Perkinsida</taxon>
        <taxon>Perkinsidae</taxon>
        <taxon>Perkinsus</taxon>
    </lineage>
</organism>
<protein>
    <submittedName>
        <fullName evidence="2">Uncharacterized protein</fullName>
    </submittedName>
</protein>
<gene>
    <name evidence="2" type="ORF">FOZ63_017586</name>
</gene>
<proteinExistence type="predicted"/>
<comment type="caution">
    <text evidence="2">The sequence shown here is derived from an EMBL/GenBank/DDBJ whole genome shotgun (WGS) entry which is preliminary data.</text>
</comment>
<keyword evidence="1" id="KW-0175">Coiled coil</keyword>
<keyword evidence="3" id="KW-1185">Reference proteome</keyword>
<dbReference type="Proteomes" id="UP000553632">
    <property type="component" value="Unassembled WGS sequence"/>
</dbReference>
<sequence>MSTGRAKMYLLEEIKGLKSQLDILRIEYQVEVDRGGRLAEQLAVQAKKEEERKRQVEFLVEQCKKLRDLVTHQAEQKRLTQQRLNEWMKEDEMKLCRSSSGWLLIVVIWLGGSRRGSCFTDGEDRSEECVQAAVLRQDLHRQEAVIERLRKDLVESKARVLELEARSREATEVDSAAAEVVRGAGSDICRDEDSDTSSCEWQPRVKLTQELELGYSHSFNGGGLIGTVPSEQFSEEVAASHCGMATRKGVLWRATCARSRHVAWLSPMRAPYRLLLAIPICCLGTPDTILSITSSVSEGGLSAAALGSAMVDIRSLPALLKTSSNPKARRLQQSTPFIEECLNAPRAVDTLRHLGVQAVHTDTDECQLSHE</sequence>
<evidence type="ECO:0000313" key="3">
    <source>
        <dbReference type="Proteomes" id="UP000553632"/>
    </source>
</evidence>
<reference evidence="2 3" key="1">
    <citation type="submission" date="2020-04" db="EMBL/GenBank/DDBJ databases">
        <title>Perkinsus olseni comparative genomics.</title>
        <authorList>
            <person name="Bogema D.R."/>
        </authorList>
    </citation>
    <scope>NUCLEOTIDE SEQUENCE [LARGE SCALE GENOMIC DNA]</scope>
    <source>
        <strain evidence="2 3">ATCC PRA-207</strain>
    </source>
</reference>
<evidence type="ECO:0000256" key="1">
    <source>
        <dbReference type="SAM" id="Coils"/>
    </source>
</evidence>
<evidence type="ECO:0000313" key="2">
    <source>
        <dbReference type="EMBL" id="KAF4736332.1"/>
    </source>
</evidence>
<accession>A0A7J6SUV5</accession>
<feature type="non-terminal residue" evidence="2">
    <location>
        <position position="371"/>
    </location>
</feature>